<evidence type="ECO:0008006" key="3">
    <source>
        <dbReference type="Google" id="ProtNLM"/>
    </source>
</evidence>
<reference evidence="2" key="1">
    <citation type="submission" date="2015-07" db="EMBL/GenBank/DDBJ databases">
        <authorList>
            <person name="Rodrigo-Torres Lidia"/>
            <person name="Arahal R.David."/>
        </authorList>
    </citation>
    <scope>NUCLEOTIDE SEQUENCE [LARGE SCALE GENOMIC DNA]</scope>
    <source>
        <strain evidence="2">CECT 5096</strain>
    </source>
</reference>
<dbReference type="STRING" id="311410.LA5095_02347"/>
<evidence type="ECO:0000313" key="1">
    <source>
        <dbReference type="EMBL" id="CTQ66723.1"/>
    </source>
</evidence>
<gene>
    <name evidence="1" type="ORF">LA5096_01204</name>
</gene>
<dbReference type="RefSeq" id="WP_055115075.1">
    <property type="nucleotide sequence ID" value="NZ_CANKXR010000002.1"/>
</dbReference>
<organism evidence="1 2">
    <name type="scientific">Roseibium album</name>
    <dbReference type="NCBI Taxonomy" id="311410"/>
    <lineage>
        <taxon>Bacteria</taxon>
        <taxon>Pseudomonadati</taxon>
        <taxon>Pseudomonadota</taxon>
        <taxon>Alphaproteobacteria</taxon>
        <taxon>Hyphomicrobiales</taxon>
        <taxon>Stappiaceae</taxon>
        <taxon>Roseibium</taxon>
    </lineage>
</organism>
<dbReference type="GeneID" id="97668631"/>
<dbReference type="AlphaFoldDB" id="A0A0M6Z8W1"/>
<dbReference type="InterPro" id="IPR032710">
    <property type="entry name" value="NTF2-like_dom_sf"/>
</dbReference>
<dbReference type="SUPFAM" id="SSF54427">
    <property type="entry name" value="NTF2-like"/>
    <property type="match status" value="1"/>
</dbReference>
<keyword evidence="2" id="KW-1185">Reference proteome</keyword>
<protein>
    <recommendedName>
        <fullName evidence="3">SnoaL-like domain-containing protein</fullName>
    </recommendedName>
</protein>
<proteinExistence type="predicted"/>
<dbReference type="EMBL" id="CXWC01000002">
    <property type="protein sequence ID" value="CTQ66723.1"/>
    <property type="molecule type" value="Genomic_DNA"/>
</dbReference>
<accession>A0A0M6Z8W1</accession>
<dbReference type="Proteomes" id="UP000049983">
    <property type="component" value="Unassembled WGS sequence"/>
</dbReference>
<name>A0A0M6Z8W1_9HYPH</name>
<evidence type="ECO:0000313" key="2">
    <source>
        <dbReference type="Proteomes" id="UP000049983"/>
    </source>
</evidence>
<sequence length="134" mass="15142">MTEAKDPAHEVRDVIETLIQNVSRNNDTILDEIYHDDMQVIMLDPDDGISVSDKNAMKDIIRSALEANNGTIGTWAKFHHITVDGDSAHVLVSRQNELTGPDLQITLGIDLKRERDRWQITREVIVTRPRSEAA</sequence>
<dbReference type="Gene3D" id="3.10.450.50">
    <property type="match status" value="1"/>
</dbReference>
<dbReference type="OrthoDB" id="7869025at2"/>